<keyword evidence="3 7" id="KW-0238">DNA-binding</keyword>
<dbReference type="PROSITE" id="PS50931">
    <property type="entry name" value="HTH_LYSR"/>
    <property type="match status" value="1"/>
</dbReference>
<accession>A0A1Z4BU10</accession>
<dbReference type="InterPro" id="IPR036388">
    <property type="entry name" value="WH-like_DNA-bd_sf"/>
</dbReference>
<dbReference type="SUPFAM" id="SSF53850">
    <property type="entry name" value="Periplasmic binding protein-like II"/>
    <property type="match status" value="1"/>
</dbReference>
<keyword evidence="4" id="KW-0010">Activator</keyword>
<dbReference type="GO" id="GO:0003677">
    <property type="term" value="F:DNA binding"/>
    <property type="evidence" value="ECO:0007669"/>
    <property type="project" value="UniProtKB-KW"/>
</dbReference>
<evidence type="ECO:0000313" key="8">
    <source>
        <dbReference type="Proteomes" id="UP000197019"/>
    </source>
</evidence>
<dbReference type="EMBL" id="CP022129">
    <property type="protein sequence ID" value="ASF44801.1"/>
    <property type="molecule type" value="Genomic_DNA"/>
</dbReference>
<dbReference type="KEGG" id="mpsy:CEK71_01265"/>
<keyword evidence="2" id="KW-0805">Transcription regulation</keyword>
<name>A0A1Z4BU10_9GAMM</name>
<dbReference type="InterPro" id="IPR036390">
    <property type="entry name" value="WH_DNA-bd_sf"/>
</dbReference>
<evidence type="ECO:0000313" key="7">
    <source>
        <dbReference type="EMBL" id="ASF44801.1"/>
    </source>
</evidence>
<dbReference type="RefSeq" id="WP_088617684.1">
    <property type="nucleotide sequence ID" value="NZ_CP022129.1"/>
</dbReference>
<dbReference type="GO" id="GO:0032993">
    <property type="term" value="C:protein-DNA complex"/>
    <property type="evidence" value="ECO:0007669"/>
    <property type="project" value="TreeGrafter"/>
</dbReference>
<dbReference type="InterPro" id="IPR000847">
    <property type="entry name" value="LysR_HTH_N"/>
</dbReference>
<dbReference type="Proteomes" id="UP000197019">
    <property type="component" value="Chromosome"/>
</dbReference>
<dbReference type="PANTHER" id="PTHR30346">
    <property type="entry name" value="TRANSCRIPTIONAL DUAL REGULATOR HCAR-RELATED"/>
    <property type="match status" value="1"/>
</dbReference>
<dbReference type="PRINTS" id="PR00039">
    <property type="entry name" value="HTHLYSR"/>
</dbReference>
<evidence type="ECO:0000256" key="3">
    <source>
        <dbReference type="ARBA" id="ARBA00023125"/>
    </source>
</evidence>
<dbReference type="SUPFAM" id="SSF46785">
    <property type="entry name" value="Winged helix' DNA-binding domain"/>
    <property type="match status" value="1"/>
</dbReference>
<gene>
    <name evidence="7" type="ORF">CEK71_01265</name>
</gene>
<dbReference type="OrthoDB" id="9775392at2"/>
<dbReference type="InterPro" id="IPR005119">
    <property type="entry name" value="LysR_subst-bd"/>
</dbReference>
<dbReference type="FunFam" id="1.10.10.10:FF:000001">
    <property type="entry name" value="LysR family transcriptional regulator"/>
    <property type="match status" value="1"/>
</dbReference>
<evidence type="ECO:0000256" key="2">
    <source>
        <dbReference type="ARBA" id="ARBA00023015"/>
    </source>
</evidence>
<comment type="similarity">
    <text evidence="1">Belongs to the LysR transcriptional regulatory family.</text>
</comment>
<dbReference type="PANTHER" id="PTHR30346:SF26">
    <property type="entry name" value="HYDROGEN PEROXIDE-INDUCIBLE GENES ACTIVATOR"/>
    <property type="match status" value="1"/>
</dbReference>
<sequence>MNLRDLHYLIAVADLRSFVQAAERCHISQPTLSTQIKKVEDSLGVQIFERTNKKVLPTELGEQIIASARRILQEVGHINELARIAQDPLAGNLRLGAFPTLATYIFPQLVPLIKQTLPKVRLILVEEKTEQLLQQLKQGQIDAALLALPIIDDYLATVELFADEFFLAVAADHPLASKATVNPADLSGQALLLLDEGHCLRGHALQICQLNGLQEQQDVRATGLETLRQMVRAGTGITFMPRVAIRTHDEGICYLPFALPAPSRTIGLVWRKTSHRGDLLKRLGELVQTLSWE</sequence>
<dbReference type="Pfam" id="PF00126">
    <property type="entry name" value="HTH_1"/>
    <property type="match status" value="1"/>
</dbReference>
<dbReference type="Gene3D" id="3.40.190.10">
    <property type="entry name" value="Periplasmic binding protein-like II"/>
    <property type="match status" value="2"/>
</dbReference>
<organism evidence="7 8">
    <name type="scientific">Methylovulum psychrotolerans</name>
    <dbReference type="NCBI Taxonomy" id="1704499"/>
    <lineage>
        <taxon>Bacteria</taxon>
        <taxon>Pseudomonadati</taxon>
        <taxon>Pseudomonadota</taxon>
        <taxon>Gammaproteobacteria</taxon>
        <taxon>Methylococcales</taxon>
        <taxon>Methylococcaceae</taxon>
        <taxon>Methylovulum</taxon>
    </lineage>
</organism>
<evidence type="ECO:0000256" key="5">
    <source>
        <dbReference type="ARBA" id="ARBA00023163"/>
    </source>
</evidence>
<evidence type="ECO:0000256" key="4">
    <source>
        <dbReference type="ARBA" id="ARBA00023159"/>
    </source>
</evidence>
<dbReference type="AlphaFoldDB" id="A0A1Z4BU10"/>
<dbReference type="Pfam" id="PF03466">
    <property type="entry name" value="LysR_substrate"/>
    <property type="match status" value="1"/>
</dbReference>
<reference evidence="7 8" key="1">
    <citation type="submission" date="2017-06" db="EMBL/GenBank/DDBJ databases">
        <title>Genome Sequencing of the methanotroph Methylovulum psychrotolerants str. HV10-M2 isolated from a high-altitude environment.</title>
        <authorList>
            <person name="Mateos-Rivera A."/>
        </authorList>
    </citation>
    <scope>NUCLEOTIDE SEQUENCE [LARGE SCALE GENOMIC DNA]</scope>
    <source>
        <strain evidence="7 8">HV10_M2</strain>
    </source>
</reference>
<dbReference type="GO" id="GO:0003700">
    <property type="term" value="F:DNA-binding transcription factor activity"/>
    <property type="evidence" value="ECO:0007669"/>
    <property type="project" value="InterPro"/>
</dbReference>
<feature type="domain" description="HTH lysR-type" evidence="6">
    <location>
        <begin position="1"/>
        <end position="58"/>
    </location>
</feature>
<dbReference type="Gene3D" id="1.10.10.10">
    <property type="entry name" value="Winged helix-like DNA-binding domain superfamily/Winged helix DNA-binding domain"/>
    <property type="match status" value="1"/>
</dbReference>
<protein>
    <submittedName>
        <fullName evidence="7">DNA-binding transcriptional regulator OxyR</fullName>
    </submittedName>
</protein>
<proteinExistence type="inferred from homology"/>
<keyword evidence="5" id="KW-0804">Transcription</keyword>
<evidence type="ECO:0000256" key="1">
    <source>
        <dbReference type="ARBA" id="ARBA00009437"/>
    </source>
</evidence>
<keyword evidence="8" id="KW-1185">Reference proteome</keyword>
<evidence type="ECO:0000259" key="6">
    <source>
        <dbReference type="PROSITE" id="PS50931"/>
    </source>
</evidence>
<dbReference type="CDD" id="cd08411">
    <property type="entry name" value="PBP2_OxyR"/>
    <property type="match status" value="1"/>
</dbReference>